<keyword evidence="6" id="KW-0808">Transferase</keyword>
<dbReference type="Proteomes" id="UP000670152">
    <property type="component" value="Unassembled WGS sequence"/>
</dbReference>
<organism evidence="14 15">
    <name type="scientific">Acromyrmex heyeri</name>
    <dbReference type="NCBI Taxonomy" id="230685"/>
    <lineage>
        <taxon>Eukaryota</taxon>
        <taxon>Metazoa</taxon>
        <taxon>Ecdysozoa</taxon>
        <taxon>Arthropoda</taxon>
        <taxon>Hexapoda</taxon>
        <taxon>Insecta</taxon>
        <taxon>Pterygota</taxon>
        <taxon>Neoptera</taxon>
        <taxon>Endopterygota</taxon>
        <taxon>Hymenoptera</taxon>
        <taxon>Apocrita</taxon>
        <taxon>Aculeata</taxon>
        <taxon>Formicoidea</taxon>
        <taxon>Formicidae</taxon>
        <taxon>Myrmicinae</taxon>
        <taxon>Acromyrmex</taxon>
    </lineage>
</organism>
<evidence type="ECO:0000256" key="9">
    <source>
        <dbReference type="ARBA" id="ARBA00022842"/>
    </source>
</evidence>
<dbReference type="PANTHER" id="PTHR21528:SF0">
    <property type="entry name" value="DEHYDRODOLICHYL DIPHOSPHATE SYNTHASE COMPLEX SUBUNIT NUS1"/>
    <property type="match status" value="1"/>
</dbReference>
<evidence type="ECO:0000256" key="12">
    <source>
        <dbReference type="ARBA" id="ARBA00047353"/>
    </source>
</evidence>
<dbReference type="EC" id="2.5.1.87" evidence="5"/>
<comment type="caution">
    <text evidence="14">The sequence shown here is derived from an EMBL/GenBank/DDBJ whole genome shotgun (WGS) entry which is preliminary data.</text>
</comment>
<evidence type="ECO:0000256" key="3">
    <source>
        <dbReference type="ARBA" id="ARBA00004922"/>
    </source>
</evidence>
<evidence type="ECO:0000313" key="15">
    <source>
        <dbReference type="Proteomes" id="UP000670152"/>
    </source>
</evidence>
<evidence type="ECO:0000256" key="11">
    <source>
        <dbReference type="ARBA" id="ARBA00023136"/>
    </source>
</evidence>
<feature type="non-terminal residue" evidence="14">
    <location>
        <position position="1"/>
    </location>
</feature>
<dbReference type="OrthoDB" id="19639at2759"/>
<comment type="cofactor">
    <cofactor evidence="1">
        <name>Mg(2+)</name>
        <dbReference type="ChEBI" id="CHEBI:18420"/>
    </cofactor>
</comment>
<reference evidence="14 15" key="1">
    <citation type="submission" date="2020-02" db="EMBL/GenBank/DDBJ databases">
        <title>Relaxed selection underlies rapid genomic changes in the transitions from sociality to social parasitism in ants.</title>
        <authorList>
            <person name="Bi X."/>
        </authorList>
    </citation>
    <scope>NUCLEOTIDE SEQUENCE [LARGE SCALE GENOMIC DNA]</scope>
    <source>
        <strain evidence="14">BGI-DK2014b</strain>
        <tissue evidence="14">Whole body</tissue>
    </source>
</reference>
<comment type="pathway">
    <text evidence="3">Protein modification; protein glycosylation.</text>
</comment>
<dbReference type="EMBL" id="JAANIB010009726">
    <property type="protein sequence ID" value="KAG5321607.1"/>
    <property type="molecule type" value="Genomic_DNA"/>
</dbReference>
<comment type="similarity">
    <text evidence="4">Belongs to the UPP synthase family.</text>
</comment>
<evidence type="ECO:0000256" key="2">
    <source>
        <dbReference type="ARBA" id="ARBA00004586"/>
    </source>
</evidence>
<accession>A0A836F7D8</accession>
<evidence type="ECO:0000256" key="4">
    <source>
        <dbReference type="ARBA" id="ARBA00005432"/>
    </source>
</evidence>
<evidence type="ECO:0000256" key="13">
    <source>
        <dbReference type="SAM" id="SignalP"/>
    </source>
</evidence>
<gene>
    <name evidence="14" type="primary">Nus1</name>
    <name evidence="14" type="ORF">G6Z77_0003215</name>
</gene>
<dbReference type="GO" id="GO:1904423">
    <property type="term" value="C:dehydrodolichyl diphosphate synthase complex"/>
    <property type="evidence" value="ECO:0007669"/>
    <property type="project" value="InterPro"/>
</dbReference>
<proteinExistence type="inferred from homology"/>
<dbReference type="GO" id="GO:0005789">
    <property type="term" value="C:endoplasmic reticulum membrane"/>
    <property type="evidence" value="ECO:0007669"/>
    <property type="project" value="UniProtKB-SubCell"/>
</dbReference>
<feature type="signal peptide" evidence="13">
    <location>
        <begin position="1"/>
        <end position="31"/>
    </location>
</feature>
<dbReference type="SUPFAM" id="SSF64005">
    <property type="entry name" value="Undecaprenyl diphosphate synthase"/>
    <property type="match status" value="1"/>
</dbReference>
<keyword evidence="7" id="KW-0812">Transmembrane</keyword>
<feature type="chain" id="PRO_5032815650" description="ditrans,polycis-polyprenyl diphosphate synthase [(2E,6E)-farnesyldiphosphate specific]" evidence="13">
    <location>
        <begin position="32"/>
        <end position="256"/>
    </location>
</feature>
<evidence type="ECO:0000256" key="10">
    <source>
        <dbReference type="ARBA" id="ARBA00022989"/>
    </source>
</evidence>
<evidence type="ECO:0000256" key="5">
    <source>
        <dbReference type="ARBA" id="ARBA00012596"/>
    </source>
</evidence>
<comment type="subcellular location">
    <subcellularLocation>
        <location evidence="2">Endoplasmic reticulum membrane</location>
    </subcellularLocation>
</comment>
<evidence type="ECO:0000256" key="6">
    <source>
        <dbReference type="ARBA" id="ARBA00022679"/>
    </source>
</evidence>
<comment type="catalytic activity">
    <reaction evidence="12">
        <text>n isopentenyl diphosphate + (2E,6E)-farnesyl diphosphate = a di-trans,poly-cis-polyprenyl diphosphate + n diphosphate</text>
        <dbReference type="Rhea" id="RHEA:53008"/>
        <dbReference type="Rhea" id="RHEA-COMP:19494"/>
        <dbReference type="ChEBI" id="CHEBI:33019"/>
        <dbReference type="ChEBI" id="CHEBI:128769"/>
        <dbReference type="ChEBI" id="CHEBI:136960"/>
        <dbReference type="ChEBI" id="CHEBI:175763"/>
        <dbReference type="EC" id="2.5.1.87"/>
    </reaction>
</comment>
<name>A0A836F7D8_9HYME</name>
<evidence type="ECO:0000256" key="1">
    <source>
        <dbReference type="ARBA" id="ARBA00001946"/>
    </source>
</evidence>
<feature type="non-terminal residue" evidence="14">
    <location>
        <position position="256"/>
    </location>
</feature>
<protein>
    <recommendedName>
        <fullName evidence="5">ditrans,polycis-polyprenyl diphosphate synthase [(2E,6E)-farnesyldiphosphate specific]</fullName>
        <ecNumber evidence="5">2.5.1.87</ecNumber>
    </recommendedName>
</protein>
<evidence type="ECO:0000313" key="14">
    <source>
        <dbReference type="EMBL" id="KAG5321607.1"/>
    </source>
</evidence>
<dbReference type="PANTHER" id="PTHR21528">
    <property type="entry name" value="DEHYDRODOLICHYL DIPHOSPHATE SYNTHASE COMPLEX SUBUNIT NUS1"/>
    <property type="match status" value="1"/>
</dbReference>
<sequence>RQRRRISNMDTFLSILLVLVHLLYKLYNAICDACNAVYRRCTYSWCASTTAELDTFNSLTNKMPRHLMIVFGRLGLYDESVLDCVRIIGWCISLDIPYISFFDSFLKKNEFILKEEFARKRPDLIECITWNPHSKTHQNGRVIEGKSKINVSLLSDVDNKGKIATLTQSLAKMVSSGNLDQEKITIELITEELQIKGMPDPDLALIRDYSCSTHGVLPWHTRTTEFLMLPLYVNIPVKDFTCLLEKYNKCVQRHGK</sequence>
<evidence type="ECO:0000256" key="8">
    <source>
        <dbReference type="ARBA" id="ARBA00022824"/>
    </source>
</evidence>
<dbReference type="InterPro" id="IPR038887">
    <property type="entry name" value="Nus1/NgBR"/>
</dbReference>
<dbReference type="InterPro" id="IPR036424">
    <property type="entry name" value="UPP_synth-like_sf"/>
</dbReference>
<keyword evidence="15" id="KW-1185">Reference proteome</keyword>
<keyword evidence="8" id="KW-0256">Endoplasmic reticulum</keyword>
<keyword evidence="9" id="KW-0460">Magnesium</keyword>
<keyword evidence="13" id="KW-0732">Signal</keyword>
<dbReference type="UniPathway" id="UPA00378"/>
<keyword evidence="10" id="KW-1133">Transmembrane helix</keyword>
<dbReference type="AlphaFoldDB" id="A0A836F7D8"/>
<evidence type="ECO:0000256" key="7">
    <source>
        <dbReference type="ARBA" id="ARBA00022692"/>
    </source>
</evidence>
<dbReference type="Gene3D" id="3.40.1180.10">
    <property type="entry name" value="Decaprenyl diphosphate synthase-like"/>
    <property type="match status" value="1"/>
</dbReference>
<dbReference type="GO" id="GO:0045547">
    <property type="term" value="F:ditrans,polycis-polyprenyl diphosphate synthase [(2E,6E)-farnesyl diphosphate specific] activity"/>
    <property type="evidence" value="ECO:0007669"/>
    <property type="project" value="UniProtKB-EC"/>
</dbReference>
<keyword evidence="11" id="KW-0472">Membrane</keyword>